<evidence type="ECO:0000256" key="6">
    <source>
        <dbReference type="ARBA" id="ARBA00022958"/>
    </source>
</evidence>
<evidence type="ECO:0000256" key="8">
    <source>
        <dbReference type="ARBA" id="ARBA00023065"/>
    </source>
</evidence>
<evidence type="ECO:0000313" key="14">
    <source>
        <dbReference type="Proteomes" id="UP000285301"/>
    </source>
</evidence>
<comment type="subcellular location">
    <subcellularLocation>
        <location evidence="1">Membrane</location>
        <topology evidence="1">Multi-pass membrane protein</topology>
    </subcellularLocation>
</comment>
<evidence type="ECO:0000256" key="1">
    <source>
        <dbReference type="ARBA" id="ARBA00004141"/>
    </source>
</evidence>
<evidence type="ECO:0000256" key="9">
    <source>
        <dbReference type="ARBA" id="ARBA00023136"/>
    </source>
</evidence>
<keyword evidence="6" id="KW-0630">Potassium</keyword>
<keyword evidence="3" id="KW-0633">Potassium transport</keyword>
<dbReference type="EMBL" id="NCKU01006005">
    <property type="protein sequence ID" value="RWS03931.1"/>
    <property type="molecule type" value="Genomic_DNA"/>
</dbReference>
<proteinExistence type="predicted"/>
<evidence type="ECO:0000256" key="4">
    <source>
        <dbReference type="ARBA" id="ARBA00022692"/>
    </source>
</evidence>
<dbReference type="PANTHER" id="PTHR10027">
    <property type="entry name" value="CALCIUM-ACTIVATED POTASSIUM CHANNEL ALPHA CHAIN"/>
    <property type="match status" value="1"/>
</dbReference>
<keyword evidence="8" id="KW-0406">Ion transport</keyword>
<evidence type="ECO:0000313" key="12">
    <source>
        <dbReference type="EMBL" id="RWS03931.1"/>
    </source>
</evidence>
<organism evidence="12 14">
    <name type="scientific">Dinothrombium tinctorium</name>
    <dbReference type="NCBI Taxonomy" id="1965070"/>
    <lineage>
        <taxon>Eukaryota</taxon>
        <taxon>Metazoa</taxon>
        <taxon>Ecdysozoa</taxon>
        <taxon>Arthropoda</taxon>
        <taxon>Chelicerata</taxon>
        <taxon>Arachnida</taxon>
        <taxon>Acari</taxon>
        <taxon>Acariformes</taxon>
        <taxon>Trombidiformes</taxon>
        <taxon>Prostigmata</taxon>
        <taxon>Anystina</taxon>
        <taxon>Parasitengona</taxon>
        <taxon>Trombidioidea</taxon>
        <taxon>Trombidiidae</taxon>
        <taxon>Dinothrombium</taxon>
    </lineage>
</organism>
<dbReference type="EMBL" id="NCKU01006001">
    <property type="protein sequence ID" value="RWS03938.1"/>
    <property type="molecule type" value="Genomic_DNA"/>
</dbReference>
<accession>A0A3S3Q5Q6</accession>
<dbReference type="InterPro" id="IPR047871">
    <property type="entry name" value="K_chnl_Slo-like"/>
</dbReference>
<evidence type="ECO:0000256" key="3">
    <source>
        <dbReference type="ARBA" id="ARBA00022538"/>
    </source>
</evidence>
<keyword evidence="4 11" id="KW-0812">Transmembrane</keyword>
<dbReference type="STRING" id="1965070.A0A3S3Q5Q6"/>
<sequence>MEALLLAFLGNKGNILRTFLTFHFILEIVTNVPFLVTIFYRPLRNIFIPGFLNCWLAKRTLENMFNDLNRAMQRSQSALSQRLMILSATLVCLIFTR</sequence>
<evidence type="ECO:0000256" key="7">
    <source>
        <dbReference type="ARBA" id="ARBA00022989"/>
    </source>
</evidence>
<dbReference type="PANTHER" id="PTHR10027:SF10">
    <property type="entry name" value="SLOWPOKE 2, ISOFORM D"/>
    <property type="match status" value="1"/>
</dbReference>
<reference evidence="12" key="2">
    <citation type="submission" date="2018-11" db="EMBL/GenBank/DDBJ databases">
        <title>Trombidioid mite genomics.</title>
        <authorList>
            <person name="Dong X."/>
        </authorList>
    </citation>
    <scope>NUCLEOTIDE SEQUENCE</scope>
    <source>
        <strain evidence="12">UoL-WK</strain>
    </source>
</reference>
<dbReference type="Proteomes" id="UP000285301">
    <property type="component" value="Unassembled WGS sequence"/>
</dbReference>
<dbReference type="AlphaFoldDB" id="A0A3S3Q5Q6"/>
<dbReference type="GO" id="GO:0005228">
    <property type="term" value="F:intracellular sodium-activated potassium channel activity"/>
    <property type="evidence" value="ECO:0007669"/>
    <property type="project" value="TreeGrafter"/>
</dbReference>
<evidence type="ECO:0000313" key="13">
    <source>
        <dbReference type="EMBL" id="RWS03938.1"/>
    </source>
</evidence>
<dbReference type="GO" id="GO:0005886">
    <property type="term" value="C:plasma membrane"/>
    <property type="evidence" value="ECO:0007669"/>
    <property type="project" value="TreeGrafter"/>
</dbReference>
<evidence type="ECO:0000256" key="2">
    <source>
        <dbReference type="ARBA" id="ARBA00022448"/>
    </source>
</evidence>
<keyword evidence="2" id="KW-0813">Transport</keyword>
<reference evidence="12 14" key="1">
    <citation type="journal article" date="2018" name="Gigascience">
        <title>Genomes of trombidid mites reveal novel predicted allergens and laterally-transferred genes associated with secondary metabolism.</title>
        <authorList>
            <person name="Dong X."/>
            <person name="Chaisiri K."/>
            <person name="Xia D."/>
            <person name="Armstrong S.D."/>
            <person name="Fang Y."/>
            <person name="Donnelly M.J."/>
            <person name="Kadowaki T."/>
            <person name="McGarry J.W."/>
            <person name="Darby A.C."/>
            <person name="Makepeace B.L."/>
        </authorList>
    </citation>
    <scope>NUCLEOTIDE SEQUENCE [LARGE SCALE GENOMIC DNA]</scope>
    <source>
        <strain evidence="12">UoL-WK</strain>
    </source>
</reference>
<keyword evidence="5" id="KW-0631">Potassium channel</keyword>
<keyword evidence="10 12" id="KW-0407">Ion channel</keyword>
<keyword evidence="9 11" id="KW-0472">Membrane</keyword>
<evidence type="ECO:0000256" key="11">
    <source>
        <dbReference type="SAM" id="Phobius"/>
    </source>
</evidence>
<feature type="transmembrane region" description="Helical" evidence="11">
    <location>
        <begin position="20"/>
        <end position="40"/>
    </location>
</feature>
<evidence type="ECO:0000256" key="5">
    <source>
        <dbReference type="ARBA" id="ARBA00022826"/>
    </source>
</evidence>
<dbReference type="OrthoDB" id="6419245at2759"/>
<protein>
    <submittedName>
        <fullName evidence="12">Potassium channel subfamily T member 1-like isoform X4</fullName>
    </submittedName>
</protein>
<comment type="caution">
    <text evidence="12">The sequence shown here is derived from an EMBL/GenBank/DDBJ whole genome shotgun (WGS) entry which is preliminary data.</text>
</comment>
<dbReference type="GO" id="GO:0015271">
    <property type="term" value="F:outward rectifier potassium channel activity"/>
    <property type="evidence" value="ECO:0007669"/>
    <property type="project" value="TreeGrafter"/>
</dbReference>
<keyword evidence="7 11" id="KW-1133">Transmembrane helix</keyword>
<name>A0A3S3Q5Q6_9ACAR</name>
<evidence type="ECO:0000256" key="10">
    <source>
        <dbReference type="ARBA" id="ARBA00023303"/>
    </source>
</evidence>
<gene>
    <name evidence="12" type="ORF">B4U79_03602</name>
    <name evidence="13" type="ORF">B4U79_15093</name>
</gene>
<keyword evidence="14" id="KW-1185">Reference proteome</keyword>